<evidence type="ECO:0000259" key="3">
    <source>
        <dbReference type="PROSITE" id="PS51352"/>
    </source>
</evidence>
<evidence type="ECO:0000256" key="2">
    <source>
        <dbReference type="PIRNR" id="PIRNR000077"/>
    </source>
</evidence>
<feature type="domain" description="Thioredoxin" evidence="3">
    <location>
        <begin position="1"/>
        <end position="106"/>
    </location>
</feature>
<keyword evidence="5" id="KW-1185">Reference proteome</keyword>
<dbReference type="InterPro" id="IPR013766">
    <property type="entry name" value="Thioredoxin_domain"/>
</dbReference>
<dbReference type="PROSITE" id="PS51352">
    <property type="entry name" value="THIOREDOXIN_2"/>
    <property type="match status" value="1"/>
</dbReference>
<dbReference type="SUPFAM" id="SSF52833">
    <property type="entry name" value="Thioredoxin-like"/>
    <property type="match status" value="1"/>
</dbReference>
<dbReference type="InterPro" id="IPR036249">
    <property type="entry name" value="Thioredoxin-like_sf"/>
</dbReference>
<dbReference type="InterPro" id="IPR017937">
    <property type="entry name" value="Thioredoxin_CS"/>
</dbReference>
<protein>
    <recommendedName>
        <fullName evidence="2">Thioredoxin</fullName>
    </recommendedName>
</protein>
<dbReference type="Proteomes" id="UP001497453">
    <property type="component" value="Chromosome 7"/>
</dbReference>
<dbReference type="PRINTS" id="PR00421">
    <property type="entry name" value="THIOREDOXIN"/>
</dbReference>
<dbReference type="NCBIfam" id="TIGR01068">
    <property type="entry name" value="thioredoxin"/>
    <property type="match status" value="1"/>
</dbReference>
<dbReference type="Gene3D" id="3.40.30.10">
    <property type="entry name" value="Glutaredoxin"/>
    <property type="match status" value="1"/>
</dbReference>
<organism evidence="4 5">
    <name type="scientific">Somion occarium</name>
    <dbReference type="NCBI Taxonomy" id="3059160"/>
    <lineage>
        <taxon>Eukaryota</taxon>
        <taxon>Fungi</taxon>
        <taxon>Dikarya</taxon>
        <taxon>Basidiomycota</taxon>
        <taxon>Agaricomycotina</taxon>
        <taxon>Agaricomycetes</taxon>
        <taxon>Polyporales</taxon>
        <taxon>Cerrenaceae</taxon>
        <taxon>Somion</taxon>
    </lineage>
</organism>
<dbReference type="EMBL" id="OZ037950">
    <property type="protein sequence ID" value="CAL1712896.1"/>
    <property type="molecule type" value="Genomic_DNA"/>
</dbReference>
<dbReference type="CDD" id="cd02947">
    <property type="entry name" value="TRX_family"/>
    <property type="match status" value="1"/>
</dbReference>
<name>A0ABP1DYK2_9APHY</name>
<gene>
    <name evidence="4" type="ORF">GFSPODELE1_LOCUS9052</name>
</gene>
<dbReference type="PIRSF" id="PIRSF000077">
    <property type="entry name" value="Thioredoxin"/>
    <property type="match status" value="1"/>
</dbReference>
<evidence type="ECO:0000256" key="1">
    <source>
        <dbReference type="ARBA" id="ARBA00023157"/>
    </source>
</evidence>
<dbReference type="PANTHER" id="PTHR46115">
    <property type="entry name" value="THIOREDOXIN-LIKE PROTEIN 1"/>
    <property type="match status" value="1"/>
</dbReference>
<keyword evidence="1" id="KW-1015">Disulfide bond</keyword>
<dbReference type="Pfam" id="PF00085">
    <property type="entry name" value="Thioredoxin"/>
    <property type="match status" value="1"/>
</dbReference>
<evidence type="ECO:0000313" key="5">
    <source>
        <dbReference type="Proteomes" id="UP001497453"/>
    </source>
</evidence>
<accession>A0ABP1DYK2</accession>
<comment type="similarity">
    <text evidence="2">Belongs to the thioredoxin family.</text>
</comment>
<proteinExistence type="inferred from homology"/>
<dbReference type="InterPro" id="IPR005746">
    <property type="entry name" value="Thioredoxin"/>
</dbReference>
<dbReference type="PROSITE" id="PS00194">
    <property type="entry name" value="THIOREDOXIN_1"/>
    <property type="match status" value="1"/>
</dbReference>
<reference evidence="5" key="1">
    <citation type="submission" date="2024-04" db="EMBL/GenBank/DDBJ databases">
        <authorList>
            <person name="Shaw F."/>
            <person name="Minotto A."/>
        </authorList>
    </citation>
    <scope>NUCLEOTIDE SEQUENCE [LARGE SCALE GENOMIC DNA]</scope>
</reference>
<evidence type="ECO:0000313" key="4">
    <source>
        <dbReference type="EMBL" id="CAL1712896.1"/>
    </source>
</evidence>
<sequence length="106" mass="11666">MVQEIKNLAEFKEIISGDKVVIIDFWAEWCGPCKQISPIFEKLSADFPNLAFYKVNVDEASDISEEVGIRAMPTFMAFKNGAKIGESVGAIPTRLQELIASAAQQA</sequence>